<dbReference type="EMBL" id="BGPR01000574">
    <property type="protein sequence ID" value="GBM26980.1"/>
    <property type="molecule type" value="Genomic_DNA"/>
</dbReference>
<accession>A0A4Y2ECV6</accession>
<dbReference type="AlphaFoldDB" id="A0A4Y2ECV6"/>
<organism evidence="1 2">
    <name type="scientific">Araneus ventricosus</name>
    <name type="common">Orbweaver spider</name>
    <name type="synonym">Epeira ventricosa</name>
    <dbReference type="NCBI Taxonomy" id="182803"/>
    <lineage>
        <taxon>Eukaryota</taxon>
        <taxon>Metazoa</taxon>
        <taxon>Ecdysozoa</taxon>
        <taxon>Arthropoda</taxon>
        <taxon>Chelicerata</taxon>
        <taxon>Arachnida</taxon>
        <taxon>Araneae</taxon>
        <taxon>Araneomorphae</taxon>
        <taxon>Entelegynae</taxon>
        <taxon>Araneoidea</taxon>
        <taxon>Araneidae</taxon>
        <taxon>Araneus</taxon>
    </lineage>
</organism>
<keyword evidence="2" id="KW-1185">Reference proteome</keyword>
<gene>
    <name evidence="1" type="ORF">AVEN_47182_1</name>
</gene>
<sequence>MYVFIYVCSIVPASILNGCTNFDETWYTCSSLANLKYCGGKYSLTQSLRVGWGKISKMHVTNKPIDFLGDFDETWYTCSSLADLKYCKGKYALTQSLRVGWSKVS</sequence>
<dbReference type="Proteomes" id="UP000499080">
    <property type="component" value="Unassembled WGS sequence"/>
</dbReference>
<protein>
    <submittedName>
        <fullName evidence="1">Uncharacterized protein</fullName>
    </submittedName>
</protein>
<reference evidence="1 2" key="1">
    <citation type="journal article" date="2019" name="Sci. Rep.">
        <title>Orb-weaving spider Araneus ventricosus genome elucidates the spidroin gene catalogue.</title>
        <authorList>
            <person name="Kono N."/>
            <person name="Nakamura H."/>
            <person name="Ohtoshi R."/>
            <person name="Moran D.A.P."/>
            <person name="Shinohara A."/>
            <person name="Yoshida Y."/>
            <person name="Fujiwara M."/>
            <person name="Mori M."/>
            <person name="Tomita M."/>
            <person name="Arakawa K."/>
        </authorList>
    </citation>
    <scope>NUCLEOTIDE SEQUENCE [LARGE SCALE GENOMIC DNA]</scope>
</reference>
<comment type="caution">
    <text evidence="1">The sequence shown here is derived from an EMBL/GenBank/DDBJ whole genome shotgun (WGS) entry which is preliminary data.</text>
</comment>
<evidence type="ECO:0000313" key="1">
    <source>
        <dbReference type="EMBL" id="GBM26980.1"/>
    </source>
</evidence>
<proteinExistence type="predicted"/>
<evidence type="ECO:0000313" key="2">
    <source>
        <dbReference type="Proteomes" id="UP000499080"/>
    </source>
</evidence>
<name>A0A4Y2ECV6_ARAVE</name>